<dbReference type="InterPro" id="IPR017961">
    <property type="entry name" value="DNA_pol_Y-fam_little_finger"/>
</dbReference>
<dbReference type="PROSITE" id="PS50173">
    <property type="entry name" value="UMUC"/>
    <property type="match status" value="1"/>
</dbReference>
<dbReference type="InterPro" id="IPR050116">
    <property type="entry name" value="DNA_polymerase-Y"/>
</dbReference>
<dbReference type="EMBL" id="ASHL01000007">
    <property type="protein sequence ID" value="EPD12644.1"/>
    <property type="molecule type" value="Genomic_DNA"/>
</dbReference>
<dbReference type="GO" id="GO:0009432">
    <property type="term" value="P:SOS response"/>
    <property type="evidence" value="ECO:0007669"/>
    <property type="project" value="UniProtKB-KW"/>
</dbReference>
<organism evidence="7 8">
    <name type="scientific">Cycloclasticus pugetii</name>
    <dbReference type="NCBI Taxonomy" id="34068"/>
    <lineage>
        <taxon>Bacteria</taxon>
        <taxon>Pseudomonadati</taxon>
        <taxon>Pseudomonadota</taxon>
        <taxon>Gammaproteobacteria</taxon>
        <taxon>Thiotrichales</taxon>
        <taxon>Piscirickettsiaceae</taxon>
        <taxon>Cycloclasticus</taxon>
    </lineage>
</organism>
<keyword evidence="3" id="KW-0741">SOS mutagenesis</keyword>
<dbReference type="GO" id="GO:0042276">
    <property type="term" value="P:error-prone translesion synthesis"/>
    <property type="evidence" value="ECO:0007669"/>
    <property type="project" value="TreeGrafter"/>
</dbReference>
<dbReference type="PANTHER" id="PTHR11076">
    <property type="entry name" value="DNA REPAIR POLYMERASE UMUC / TRANSFERASE FAMILY MEMBER"/>
    <property type="match status" value="1"/>
</dbReference>
<dbReference type="Gene3D" id="3.30.1490.100">
    <property type="entry name" value="DNA polymerase, Y-family, little finger domain"/>
    <property type="match status" value="1"/>
</dbReference>
<dbReference type="InterPro" id="IPR036775">
    <property type="entry name" value="DNA_pol_Y-fam_lit_finger_sf"/>
</dbReference>
<dbReference type="GO" id="GO:0005829">
    <property type="term" value="C:cytosol"/>
    <property type="evidence" value="ECO:0007669"/>
    <property type="project" value="TreeGrafter"/>
</dbReference>
<keyword evidence="2" id="KW-0227">DNA damage</keyword>
<evidence type="ECO:0000259" key="6">
    <source>
        <dbReference type="PROSITE" id="PS50173"/>
    </source>
</evidence>
<evidence type="ECO:0000256" key="3">
    <source>
        <dbReference type="ARBA" id="ARBA00023199"/>
    </source>
</evidence>
<comment type="similarity">
    <text evidence="1">Belongs to the DNA polymerase type-Y family.</text>
</comment>
<dbReference type="Pfam" id="PF11799">
    <property type="entry name" value="IMS_C"/>
    <property type="match status" value="1"/>
</dbReference>
<keyword evidence="5" id="KW-0742">SOS response</keyword>
<dbReference type="GO" id="GO:0003684">
    <property type="term" value="F:damaged DNA binding"/>
    <property type="evidence" value="ECO:0007669"/>
    <property type="project" value="InterPro"/>
</dbReference>
<proteinExistence type="inferred from homology"/>
<dbReference type="Proteomes" id="UP000015462">
    <property type="component" value="Unassembled WGS sequence"/>
</dbReference>
<accession>A0AB33YZX9</accession>
<gene>
    <name evidence="7" type="ORF">L196_08564</name>
</gene>
<evidence type="ECO:0000313" key="8">
    <source>
        <dbReference type="Proteomes" id="UP000015462"/>
    </source>
</evidence>
<dbReference type="Gene3D" id="1.10.150.20">
    <property type="entry name" value="5' to 3' exonuclease, C-terminal subdomain"/>
    <property type="match status" value="1"/>
</dbReference>
<feature type="domain" description="UmuC" evidence="6">
    <location>
        <begin position="7"/>
        <end position="190"/>
    </location>
</feature>
<dbReference type="AlphaFoldDB" id="A0AB33YZX9"/>
<name>A0AB33YZX9_9GAMM</name>
<dbReference type="PANTHER" id="PTHR11076:SF34">
    <property type="entry name" value="PROTEIN UMUC"/>
    <property type="match status" value="1"/>
</dbReference>
<evidence type="ECO:0000256" key="1">
    <source>
        <dbReference type="ARBA" id="ARBA00010945"/>
    </source>
</evidence>
<dbReference type="SUPFAM" id="SSF56672">
    <property type="entry name" value="DNA/RNA polymerases"/>
    <property type="match status" value="1"/>
</dbReference>
<dbReference type="RefSeq" id="WP_016390661.1">
    <property type="nucleotide sequence ID" value="NZ_KE646809.1"/>
</dbReference>
<dbReference type="GO" id="GO:0003887">
    <property type="term" value="F:DNA-directed DNA polymerase activity"/>
    <property type="evidence" value="ECO:0007669"/>
    <property type="project" value="TreeGrafter"/>
</dbReference>
<dbReference type="InterPro" id="IPR043128">
    <property type="entry name" value="Rev_trsase/Diguanyl_cyclase"/>
</dbReference>
<evidence type="ECO:0000313" key="7">
    <source>
        <dbReference type="EMBL" id="EPD12644.1"/>
    </source>
</evidence>
<keyword evidence="8" id="KW-1185">Reference proteome</keyword>
<keyword evidence="4" id="KW-0234">DNA repair</keyword>
<dbReference type="GO" id="GO:0006281">
    <property type="term" value="P:DNA repair"/>
    <property type="evidence" value="ECO:0007669"/>
    <property type="project" value="UniProtKB-KW"/>
</dbReference>
<dbReference type="NCBIfam" id="NF002955">
    <property type="entry name" value="PRK03609.1"/>
    <property type="match status" value="1"/>
</dbReference>
<dbReference type="Pfam" id="PF13438">
    <property type="entry name" value="DUF4113"/>
    <property type="match status" value="1"/>
</dbReference>
<dbReference type="InterPro" id="IPR001126">
    <property type="entry name" value="UmuC"/>
</dbReference>
<reference evidence="7 8" key="1">
    <citation type="journal article" date="2013" name="Genome Announc.">
        <title>Genome Sequence of the Pyrene- and Fluoranthene-Degrading Bacterium Cycloclasticus sp. Strain PY97M.</title>
        <authorList>
            <person name="Cui Z."/>
            <person name="Xu G."/>
            <person name="Li Q."/>
            <person name="Gao W."/>
            <person name="Zheng L."/>
        </authorList>
    </citation>
    <scope>NUCLEOTIDE SEQUENCE [LARGE SCALE GENOMIC DNA]</scope>
    <source>
        <strain evidence="7 8">PY97M</strain>
    </source>
</reference>
<protein>
    <submittedName>
        <fullName evidence="7">DNA polymerase IV</fullName>
    </submittedName>
</protein>
<dbReference type="CDD" id="cd01700">
    <property type="entry name" value="PolY_Pol_V_umuC"/>
    <property type="match status" value="1"/>
</dbReference>
<dbReference type="InterPro" id="IPR043502">
    <property type="entry name" value="DNA/RNA_pol_sf"/>
</dbReference>
<dbReference type="InterPro" id="IPR025188">
    <property type="entry name" value="DUF4113"/>
</dbReference>
<dbReference type="Pfam" id="PF00817">
    <property type="entry name" value="IMS"/>
    <property type="match status" value="1"/>
</dbReference>
<evidence type="ECO:0000256" key="4">
    <source>
        <dbReference type="ARBA" id="ARBA00023204"/>
    </source>
</evidence>
<sequence>MKYPANIALVDCNNFYVSCERLFRPDLLNKPVAVLSNNDGCIVSRSQEVKDLGIKMAVPVHQVRQLVRQHDIQLFSSNYPLYADLSARIMHSLTAFSPSVDVYSIDEAFIDLERHNVNATDLGLEIKNSLARWVGIPVGVGIGPTKTLAKLANYAAKKWPSSGGVVDINEPIRRQKIMQITPVGEVWGVGRRLNEKLNTLGIETVWDLQSQPINSIKKHFNITLAQTVQELQGTPVMSFNEEQKPKQQIICSRSFKDKVTDQQELEQVLSVFCLKAAEKLRAQQGVALQVSVFIRTSPFDKKPFYSEKATYKLKSGTQDSRDLIKIAKKLLAGIFLPGYQYQKAGVTLGDIQLAQSSVIHQQDMFNSQSTENEKSVTLMKTMDAINSRFNNSLRFAAAGNKSLQQSVPINRSSLYTTNWKEIARVK</sequence>
<dbReference type="Gene3D" id="3.30.70.270">
    <property type="match status" value="1"/>
</dbReference>
<evidence type="ECO:0000256" key="2">
    <source>
        <dbReference type="ARBA" id="ARBA00022763"/>
    </source>
</evidence>
<dbReference type="SUPFAM" id="SSF100879">
    <property type="entry name" value="Lesion bypass DNA polymerase (Y-family), little finger domain"/>
    <property type="match status" value="1"/>
</dbReference>
<comment type="caution">
    <text evidence="7">The sequence shown here is derived from an EMBL/GenBank/DDBJ whole genome shotgun (WGS) entry which is preliminary data.</text>
</comment>
<evidence type="ECO:0000256" key="5">
    <source>
        <dbReference type="ARBA" id="ARBA00023236"/>
    </source>
</evidence>
<dbReference type="Gene3D" id="3.40.1170.60">
    <property type="match status" value="1"/>
</dbReference>